<feature type="transmembrane region" description="Helical" evidence="1">
    <location>
        <begin position="92"/>
        <end position="112"/>
    </location>
</feature>
<dbReference type="RefSeq" id="WP_127449439.1">
    <property type="nucleotide sequence ID" value="NZ_JAROBY010000016.1"/>
</dbReference>
<evidence type="ECO:0000313" key="2">
    <source>
        <dbReference type="EMBL" id="MEB4794533.1"/>
    </source>
</evidence>
<evidence type="ECO:0000313" key="3">
    <source>
        <dbReference type="Proteomes" id="UP001355653"/>
    </source>
</evidence>
<feature type="transmembrane region" description="Helical" evidence="1">
    <location>
        <begin position="68"/>
        <end position="86"/>
    </location>
</feature>
<keyword evidence="3" id="KW-1185">Reference proteome</keyword>
<comment type="caution">
    <text evidence="2">The sequence shown here is derived from an EMBL/GenBank/DDBJ whole genome shotgun (WGS) entry which is preliminary data.</text>
</comment>
<dbReference type="EMBL" id="JAROBY010000016">
    <property type="protein sequence ID" value="MEB4794533.1"/>
    <property type="molecule type" value="Genomic_DNA"/>
</dbReference>
<reference evidence="2 3" key="1">
    <citation type="submission" date="2023-03" db="EMBL/GenBank/DDBJ databases">
        <title>Bacillus Genome Sequencing.</title>
        <authorList>
            <person name="Dunlap C."/>
        </authorList>
    </citation>
    <scope>NUCLEOTIDE SEQUENCE [LARGE SCALE GENOMIC DNA]</scope>
    <source>
        <strain evidence="2 3">NRS-1351</strain>
    </source>
</reference>
<protein>
    <recommendedName>
        <fullName evidence="4">DoxX family protein</fullName>
    </recommendedName>
</protein>
<dbReference type="Proteomes" id="UP001355653">
    <property type="component" value="Unassembled WGS sequence"/>
</dbReference>
<gene>
    <name evidence="2" type="ORF">P5G65_11540</name>
</gene>
<accession>A0ABU6D9Y5</accession>
<feature type="transmembrane region" description="Helical" evidence="1">
    <location>
        <begin position="124"/>
        <end position="143"/>
    </location>
</feature>
<keyword evidence="1" id="KW-1133">Transmembrane helix</keyword>
<evidence type="ECO:0008006" key="4">
    <source>
        <dbReference type="Google" id="ProtNLM"/>
    </source>
</evidence>
<keyword evidence="1" id="KW-0812">Transmembrane</keyword>
<dbReference type="PANTHER" id="PTHR36974">
    <property type="entry name" value="MEMBRANE PROTEIN-RELATED"/>
    <property type="match status" value="1"/>
</dbReference>
<sequence>MIPFYALIVSYLIFWVLGLLGVSHFEGWHTPMQGAVAVMLLLTASAHWGKRRPDLIRMVPPAFPRPDLIVTITGWLEIAAAIGILFPATSRIASICLMVLLIAMFPANVRAARHKLTIGGDPTPSLPVRTVLQLVFLAAIYLAG</sequence>
<keyword evidence="1" id="KW-0472">Membrane</keyword>
<feature type="transmembrane region" description="Helical" evidence="1">
    <location>
        <begin position="5"/>
        <end position="25"/>
    </location>
</feature>
<proteinExistence type="predicted"/>
<dbReference type="PANTHER" id="PTHR36974:SF1">
    <property type="entry name" value="DOXX FAMILY MEMBRANE PROTEIN"/>
    <property type="match status" value="1"/>
</dbReference>
<organism evidence="2 3">
    <name type="scientific">Paenibacillus chondroitinus</name>
    <dbReference type="NCBI Taxonomy" id="59842"/>
    <lineage>
        <taxon>Bacteria</taxon>
        <taxon>Bacillati</taxon>
        <taxon>Bacillota</taxon>
        <taxon>Bacilli</taxon>
        <taxon>Bacillales</taxon>
        <taxon>Paenibacillaceae</taxon>
        <taxon>Paenibacillus</taxon>
    </lineage>
</organism>
<evidence type="ECO:0000256" key="1">
    <source>
        <dbReference type="SAM" id="Phobius"/>
    </source>
</evidence>
<name>A0ABU6D9Y5_9BACL</name>